<dbReference type="InterPro" id="IPR039422">
    <property type="entry name" value="MarR/SlyA-like"/>
</dbReference>
<accession>A0ABN2Q9Y2</accession>
<dbReference type="Gene3D" id="1.10.10.10">
    <property type="entry name" value="Winged helix-like DNA-binding domain superfamily/Winged helix DNA-binding domain"/>
    <property type="match status" value="1"/>
</dbReference>
<dbReference type="Proteomes" id="UP001499933">
    <property type="component" value="Unassembled WGS sequence"/>
</dbReference>
<dbReference type="PANTHER" id="PTHR33164:SF99">
    <property type="entry name" value="MARR FAMILY REGULATORY PROTEIN"/>
    <property type="match status" value="1"/>
</dbReference>
<reference evidence="2 3" key="1">
    <citation type="journal article" date="2019" name="Int. J. Syst. Evol. Microbiol.">
        <title>The Global Catalogue of Microorganisms (GCM) 10K type strain sequencing project: providing services to taxonomists for standard genome sequencing and annotation.</title>
        <authorList>
            <consortium name="The Broad Institute Genomics Platform"/>
            <consortium name="The Broad Institute Genome Sequencing Center for Infectious Disease"/>
            <person name="Wu L."/>
            <person name="Ma J."/>
        </authorList>
    </citation>
    <scope>NUCLEOTIDE SEQUENCE [LARGE SCALE GENOMIC DNA]</scope>
    <source>
        <strain evidence="2 3">JCM 14901</strain>
    </source>
</reference>
<feature type="domain" description="HTH marR-type" evidence="1">
    <location>
        <begin position="40"/>
        <end position="139"/>
    </location>
</feature>
<keyword evidence="3" id="KW-1185">Reference proteome</keyword>
<dbReference type="PANTHER" id="PTHR33164">
    <property type="entry name" value="TRANSCRIPTIONAL REGULATOR, MARR FAMILY"/>
    <property type="match status" value="1"/>
</dbReference>
<dbReference type="CDD" id="cd00090">
    <property type="entry name" value="HTH_ARSR"/>
    <property type="match status" value="1"/>
</dbReference>
<evidence type="ECO:0000313" key="3">
    <source>
        <dbReference type="Proteomes" id="UP001499933"/>
    </source>
</evidence>
<dbReference type="Pfam" id="PF12802">
    <property type="entry name" value="MarR_2"/>
    <property type="match status" value="1"/>
</dbReference>
<organism evidence="2 3">
    <name type="scientific">Microbacterium deminutum</name>
    <dbReference type="NCBI Taxonomy" id="344164"/>
    <lineage>
        <taxon>Bacteria</taxon>
        <taxon>Bacillati</taxon>
        <taxon>Actinomycetota</taxon>
        <taxon>Actinomycetes</taxon>
        <taxon>Micrococcales</taxon>
        <taxon>Microbacteriaceae</taxon>
        <taxon>Microbacterium</taxon>
    </lineage>
</organism>
<dbReference type="InterPro" id="IPR036390">
    <property type="entry name" value="WH_DNA-bd_sf"/>
</dbReference>
<dbReference type="InterPro" id="IPR036388">
    <property type="entry name" value="WH-like_DNA-bd_sf"/>
</dbReference>
<gene>
    <name evidence="2" type="ORF">GCM10009776_07500</name>
</gene>
<dbReference type="EMBL" id="BAAAOG010000001">
    <property type="protein sequence ID" value="GAA1947989.1"/>
    <property type="molecule type" value="Genomic_DNA"/>
</dbReference>
<evidence type="ECO:0000313" key="2">
    <source>
        <dbReference type="EMBL" id="GAA1947989.1"/>
    </source>
</evidence>
<comment type="caution">
    <text evidence="2">The sequence shown here is derived from an EMBL/GenBank/DDBJ whole genome shotgun (WGS) entry which is preliminary data.</text>
</comment>
<dbReference type="InterPro" id="IPR000835">
    <property type="entry name" value="HTH_MarR-typ"/>
</dbReference>
<dbReference type="SUPFAM" id="SSF46785">
    <property type="entry name" value="Winged helix' DNA-binding domain"/>
    <property type="match status" value="1"/>
</dbReference>
<name>A0ABN2Q9Y2_9MICO</name>
<sequence length="171" mass="18148">MLVMETIIHNHGCVLSSASFIDVVSLAGGASDAFVVRILEGAGFIGLRVRHGYVFQRLLVAPSSISELARDLGVTQQAMSKTIAELTSLGYVEASADPADARRRVVVLSDRGHGAVRAAREARRLLEARVIGVVGAQQVRAARETLDALLEELGLGQRVGAREAPIPLPSD</sequence>
<dbReference type="InterPro" id="IPR011991">
    <property type="entry name" value="ArsR-like_HTH"/>
</dbReference>
<proteinExistence type="predicted"/>
<evidence type="ECO:0000259" key="1">
    <source>
        <dbReference type="SMART" id="SM00347"/>
    </source>
</evidence>
<protein>
    <submittedName>
        <fullName evidence="2">MarR family transcriptional regulator</fullName>
    </submittedName>
</protein>
<dbReference type="SMART" id="SM00347">
    <property type="entry name" value="HTH_MARR"/>
    <property type="match status" value="1"/>
</dbReference>